<feature type="transmembrane region" description="Helical" evidence="2">
    <location>
        <begin position="922"/>
        <end position="943"/>
    </location>
</feature>
<feature type="transmembrane region" description="Helical" evidence="2">
    <location>
        <begin position="505"/>
        <end position="524"/>
    </location>
</feature>
<evidence type="ECO:0000256" key="1">
    <source>
        <dbReference type="SAM" id="MobiDB-lite"/>
    </source>
</evidence>
<dbReference type="STRING" id="1385521.N803_01440"/>
<reference evidence="3 4" key="1">
    <citation type="submission" date="2013-08" db="EMBL/GenBank/DDBJ databases">
        <title>The genome sequence of Knoellia subterranea.</title>
        <authorList>
            <person name="Zhu W."/>
            <person name="Wang G."/>
        </authorList>
    </citation>
    <scope>NUCLEOTIDE SEQUENCE [LARGE SCALE GENOMIC DNA]</scope>
    <source>
        <strain evidence="3 4">KCTC 19937</strain>
    </source>
</reference>
<dbReference type="PANTHER" id="PTHR30572:SF4">
    <property type="entry name" value="ABC TRANSPORTER PERMEASE YTRF"/>
    <property type="match status" value="1"/>
</dbReference>
<dbReference type="PANTHER" id="PTHR30572">
    <property type="entry name" value="MEMBRANE COMPONENT OF TRANSPORTER-RELATED"/>
    <property type="match status" value="1"/>
</dbReference>
<keyword evidence="4" id="KW-1185">Reference proteome</keyword>
<feature type="transmembrane region" description="Helical" evidence="2">
    <location>
        <begin position="386"/>
        <end position="406"/>
    </location>
</feature>
<feature type="transmembrane region" description="Helical" evidence="2">
    <location>
        <begin position="871"/>
        <end position="902"/>
    </location>
</feature>
<name>A0A0A0JQ66_9MICO</name>
<keyword evidence="2" id="KW-1133">Transmembrane helix</keyword>
<keyword evidence="2" id="KW-0472">Membrane</keyword>
<gene>
    <name evidence="3" type="ORF">N803_01440</name>
</gene>
<dbReference type="eggNOG" id="COG0577">
    <property type="taxonomic scope" value="Bacteria"/>
</dbReference>
<sequence>MTGRHEGPHRLPKFGAILHPGKGRGRREAPSAGSDLDVGTVLRRSAGRQRLASILFALIAATAAVYLVGAPRLQSTAYDRALGDELRSATQSQRDLTFALTPQSAGFVEGVDGGEGPGGGVGAPFTMVDDAVRRALGSDRDLVGTPTFAAQSQPFSAAPEGVRTAAEPQQVVLRVQDQLDTHVTWTSGTSPGEATDTRLIDDNVRRRARVMPVGVSEAVASALGIKVGQVLVLGAVNSLPGGVRDTVHVIVSGTFRPRDPGDAFWQPEPQLLDVAAIPSPQGGSVRRGALVLPLESYPALTDTLQGFQLQEFSPMGSSALTHTWRYTVREDLTRADATRLEKATGRLASSVELTRLPERPTLITDVPGLVQRYLRSLTSTSVVTSFASAGITALAIIVLMLTALVATAGKLRELTLMTARGASTRNVLTVALVGPLTWGVAGVAVASGLAVLLLDGTTPWSSWLQVGLVVAAPAIAIAVLALGHVRDATTGRVGTSHLVRAARRVVAEVALITLAVLAVVTVRSRGEVISGGQTDWYAALAPVLVAAAAAVVVFRLLPAPLRALSRWAGRGKGYVPFLGLARTSRSSTTSGLPLLALVVGASVLTVLASIFVTIGQQRTESAYLMVGADVRVDAVRIDPQDVAALSSRPGVQAVAPAHIDSNAQIAGAVVSTGQRARSLTVIALDPAKYSSVIAGTPLDTGQAPLDAGPDRIPVWLSDGASVGDEIELELGGTHVPATVTMVDPRFARVTGGRTVTTGFVPFDQLADRVAIQPTSVYVRASPEASTDLMTASRTDRAALGELETGAASAREIVDESAARALPSFVTRLYAVAAALASILAFLAVVLLLIASRPERRQLLLRLRTMGVPRAAEARLLGVEVLPLLATAVLVGAAVGVAAPVLVSSALDLGAYTTGPRPTLTPRWSVGAAAAGAAFLLAVLALVVEHLRTRRASLGEHLRGGESA</sequence>
<comment type="caution">
    <text evidence="3">The sequence shown here is derived from an EMBL/GenBank/DDBJ whole genome shotgun (WGS) entry which is preliminary data.</text>
</comment>
<dbReference type="Proteomes" id="UP000030011">
    <property type="component" value="Unassembled WGS sequence"/>
</dbReference>
<feature type="transmembrane region" description="Helical" evidence="2">
    <location>
        <begin position="536"/>
        <end position="557"/>
    </location>
</feature>
<evidence type="ECO:0000313" key="4">
    <source>
        <dbReference type="Proteomes" id="UP000030011"/>
    </source>
</evidence>
<dbReference type="GO" id="GO:0022857">
    <property type="term" value="F:transmembrane transporter activity"/>
    <property type="evidence" value="ECO:0007669"/>
    <property type="project" value="TreeGrafter"/>
</dbReference>
<feature type="transmembrane region" description="Helical" evidence="2">
    <location>
        <begin position="460"/>
        <end position="485"/>
    </location>
</feature>
<evidence type="ECO:0000256" key="2">
    <source>
        <dbReference type="SAM" id="Phobius"/>
    </source>
</evidence>
<feature type="region of interest" description="Disordered" evidence="1">
    <location>
        <begin position="1"/>
        <end position="35"/>
    </location>
</feature>
<evidence type="ECO:0008006" key="5">
    <source>
        <dbReference type="Google" id="ProtNLM"/>
    </source>
</evidence>
<feature type="transmembrane region" description="Helical" evidence="2">
    <location>
        <begin position="828"/>
        <end position="850"/>
    </location>
</feature>
<dbReference type="RefSeq" id="WP_035901965.1">
    <property type="nucleotide sequence ID" value="NZ_AVPK01000001.1"/>
</dbReference>
<dbReference type="OrthoDB" id="4871941at2"/>
<organism evidence="3 4">
    <name type="scientific">Knoellia subterranea KCTC 19937</name>
    <dbReference type="NCBI Taxonomy" id="1385521"/>
    <lineage>
        <taxon>Bacteria</taxon>
        <taxon>Bacillati</taxon>
        <taxon>Actinomycetota</taxon>
        <taxon>Actinomycetes</taxon>
        <taxon>Micrococcales</taxon>
        <taxon>Intrasporangiaceae</taxon>
        <taxon>Knoellia</taxon>
    </lineage>
</organism>
<feature type="transmembrane region" description="Helical" evidence="2">
    <location>
        <begin position="427"/>
        <end position="454"/>
    </location>
</feature>
<dbReference type="EMBL" id="AVPK01000001">
    <property type="protein sequence ID" value="KGN39575.1"/>
    <property type="molecule type" value="Genomic_DNA"/>
</dbReference>
<dbReference type="GO" id="GO:0005886">
    <property type="term" value="C:plasma membrane"/>
    <property type="evidence" value="ECO:0007669"/>
    <property type="project" value="TreeGrafter"/>
</dbReference>
<dbReference type="AlphaFoldDB" id="A0A0A0JQ66"/>
<accession>A0A0A0JQ66</accession>
<feature type="transmembrane region" description="Helical" evidence="2">
    <location>
        <begin position="592"/>
        <end position="614"/>
    </location>
</feature>
<feature type="transmembrane region" description="Helical" evidence="2">
    <location>
        <begin position="51"/>
        <end position="69"/>
    </location>
</feature>
<keyword evidence="2" id="KW-0812">Transmembrane</keyword>
<protein>
    <recommendedName>
        <fullName evidence="5">ABC3 transporter permease protein domain-containing protein</fullName>
    </recommendedName>
</protein>
<dbReference type="InterPro" id="IPR050250">
    <property type="entry name" value="Macrolide_Exporter_MacB"/>
</dbReference>
<proteinExistence type="predicted"/>
<evidence type="ECO:0000313" key="3">
    <source>
        <dbReference type="EMBL" id="KGN39575.1"/>
    </source>
</evidence>